<dbReference type="Proteomes" id="UP001420932">
    <property type="component" value="Unassembled WGS sequence"/>
</dbReference>
<gene>
    <name evidence="1" type="ORF">Syun_001540</name>
</gene>
<accession>A0AAP0LEY0</accession>
<protein>
    <submittedName>
        <fullName evidence="1">Uncharacterized protein</fullName>
    </submittedName>
</protein>
<reference evidence="1 2" key="1">
    <citation type="submission" date="2024-01" db="EMBL/GenBank/DDBJ databases">
        <title>Genome assemblies of Stephania.</title>
        <authorList>
            <person name="Yang L."/>
        </authorList>
    </citation>
    <scope>NUCLEOTIDE SEQUENCE [LARGE SCALE GENOMIC DNA]</scope>
    <source>
        <strain evidence="1">YNDBR</strain>
        <tissue evidence="1">Leaf</tissue>
    </source>
</reference>
<evidence type="ECO:0000313" key="2">
    <source>
        <dbReference type="Proteomes" id="UP001420932"/>
    </source>
</evidence>
<keyword evidence="2" id="KW-1185">Reference proteome</keyword>
<organism evidence="1 2">
    <name type="scientific">Stephania yunnanensis</name>
    <dbReference type="NCBI Taxonomy" id="152371"/>
    <lineage>
        <taxon>Eukaryota</taxon>
        <taxon>Viridiplantae</taxon>
        <taxon>Streptophyta</taxon>
        <taxon>Embryophyta</taxon>
        <taxon>Tracheophyta</taxon>
        <taxon>Spermatophyta</taxon>
        <taxon>Magnoliopsida</taxon>
        <taxon>Ranunculales</taxon>
        <taxon>Menispermaceae</taxon>
        <taxon>Menispermoideae</taxon>
        <taxon>Cissampelideae</taxon>
        <taxon>Stephania</taxon>
    </lineage>
</organism>
<dbReference type="AlphaFoldDB" id="A0AAP0LEY0"/>
<dbReference type="EMBL" id="JBBNAF010000001">
    <property type="protein sequence ID" value="KAK9169400.1"/>
    <property type="molecule type" value="Genomic_DNA"/>
</dbReference>
<sequence length="113" mass="13393">MTNKEELCSTQPISYLEENVNVDTLKNVEVNKVTQVEEYWSKTAEGLKVHQIELEIIIALDEEENDMKIEVISDRPDEPQKESEEDQPLEWYVMFDEHWRLEHPLSFVRQGSE</sequence>
<proteinExistence type="predicted"/>
<evidence type="ECO:0000313" key="1">
    <source>
        <dbReference type="EMBL" id="KAK9169400.1"/>
    </source>
</evidence>
<comment type="caution">
    <text evidence="1">The sequence shown here is derived from an EMBL/GenBank/DDBJ whole genome shotgun (WGS) entry which is preliminary data.</text>
</comment>
<name>A0AAP0LEY0_9MAGN</name>